<protein>
    <submittedName>
        <fullName evidence="2">Uncharacterized protein</fullName>
    </submittedName>
</protein>
<feature type="region of interest" description="Disordered" evidence="1">
    <location>
        <begin position="47"/>
        <end position="85"/>
    </location>
</feature>
<dbReference type="Proteomes" id="UP000275772">
    <property type="component" value="Unassembled WGS sequence"/>
</dbReference>
<sequence length="85" mass="9705">MKNSDKITSTKRISNIFFSGRMVLWLEIWRKTKTLRGTFGSCEVSTCQKKQRSSQYANIPPTLSSSVESSSHGKNGKYTRRSQLQ</sequence>
<dbReference type="EMBL" id="UNSH01000051">
    <property type="protein sequence ID" value="SZF03508.1"/>
    <property type="molecule type" value="Genomic_DNA"/>
</dbReference>
<evidence type="ECO:0000313" key="2">
    <source>
        <dbReference type="EMBL" id="SZF03508.1"/>
    </source>
</evidence>
<evidence type="ECO:0000256" key="1">
    <source>
        <dbReference type="SAM" id="MobiDB-lite"/>
    </source>
</evidence>
<dbReference type="AlphaFoldDB" id="A0A383UV26"/>
<feature type="compositionally biased region" description="Basic residues" evidence="1">
    <location>
        <begin position="74"/>
        <end position="85"/>
    </location>
</feature>
<dbReference type="VEuPathDB" id="FungiDB:BLGHR1_14300"/>
<name>A0A383UV26_BLUHO</name>
<accession>A0A383UV26</accession>
<proteinExistence type="predicted"/>
<organism evidence="2 3">
    <name type="scientific">Blumeria hordei</name>
    <name type="common">Barley powdery mildew</name>
    <name type="synonym">Blumeria graminis f. sp. hordei</name>
    <dbReference type="NCBI Taxonomy" id="2867405"/>
    <lineage>
        <taxon>Eukaryota</taxon>
        <taxon>Fungi</taxon>
        <taxon>Dikarya</taxon>
        <taxon>Ascomycota</taxon>
        <taxon>Pezizomycotina</taxon>
        <taxon>Leotiomycetes</taxon>
        <taxon>Erysiphales</taxon>
        <taxon>Erysiphaceae</taxon>
        <taxon>Blumeria</taxon>
    </lineage>
</organism>
<gene>
    <name evidence="2" type="ORF">BLGHR1_14300</name>
</gene>
<reference evidence="2 3" key="1">
    <citation type="submission" date="2017-11" db="EMBL/GenBank/DDBJ databases">
        <authorList>
            <person name="Kracher B."/>
        </authorList>
    </citation>
    <scope>NUCLEOTIDE SEQUENCE [LARGE SCALE GENOMIC DNA]</scope>
    <source>
        <strain evidence="2 3">RACE1</strain>
    </source>
</reference>
<feature type="compositionally biased region" description="Polar residues" evidence="1">
    <location>
        <begin position="47"/>
        <end position="63"/>
    </location>
</feature>
<evidence type="ECO:0000313" key="3">
    <source>
        <dbReference type="Proteomes" id="UP000275772"/>
    </source>
</evidence>